<organism evidence="12 13">
    <name type="scientific">Shewanella litoralis</name>
    <dbReference type="NCBI Taxonomy" id="2282700"/>
    <lineage>
        <taxon>Bacteria</taxon>
        <taxon>Pseudomonadati</taxon>
        <taxon>Pseudomonadota</taxon>
        <taxon>Gammaproteobacteria</taxon>
        <taxon>Alteromonadales</taxon>
        <taxon>Shewanellaceae</taxon>
        <taxon>Shewanella</taxon>
    </lineage>
</organism>
<evidence type="ECO:0000256" key="9">
    <source>
        <dbReference type="RuleBase" id="RU003357"/>
    </source>
</evidence>
<name>A0ABQ2REG5_9GAMM</name>
<comment type="subcellular location">
    <subcellularLocation>
        <location evidence="1 8">Cell outer membrane</location>
        <topology evidence="1 8">Multi-pass membrane protein</topology>
    </subcellularLocation>
</comment>
<evidence type="ECO:0000256" key="8">
    <source>
        <dbReference type="PROSITE-ProRule" id="PRU01360"/>
    </source>
</evidence>
<keyword evidence="2 8" id="KW-0813">Transport</keyword>
<dbReference type="Pfam" id="PF00593">
    <property type="entry name" value="TonB_dep_Rec_b-barrel"/>
    <property type="match status" value="1"/>
</dbReference>
<keyword evidence="4 8" id="KW-0812">Transmembrane</keyword>
<evidence type="ECO:0000256" key="6">
    <source>
        <dbReference type="ARBA" id="ARBA00023136"/>
    </source>
</evidence>
<comment type="similarity">
    <text evidence="8 9">Belongs to the TonB-dependent receptor family.</text>
</comment>
<evidence type="ECO:0000256" key="5">
    <source>
        <dbReference type="ARBA" id="ARBA00023077"/>
    </source>
</evidence>
<comment type="caution">
    <text evidence="12">The sequence shown here is derived from an EMBL/GenBank/DDBJ whole genome shotgun (WGS) entry which is preliminary data.</text>
</comment>
<proteinExistence type="inferred from homology"/>
<dbReference type="Gene3D" id="2.170.130.10">
    <property type="entry name" value="TonB-dependent receptor, plug domain"/>
    <property type="match status" value="1"/>
</dbReference>
<protein>
    <submittedName>
        <fullName evidence="12">TonB-dependent receptor</fullName>
    </submittedName>
</protein>
<keyword evidence="7 8" id="KW-0998">Cell outer membrane</keyword>
<evidence type="ECO:0000259" key="11">
    <source>
        <dbReference type="Pfam" id="PF07715"/>
    </source>
</evidence>
<keyword evidence="5 9" id="KW-0798">TonB box</keyword>
<evidence type="ECO:0000313" key="12">
    <source>
        <dbReference type="EMBL" id="GGQ23692.1"/>
    </source>
</evidence>
<evidence type="ECO:0000256" key="1">
    <source>
        <dbReference type="ARBA" id="ARBA00004571"/>
    </source>
</evidence>
<dbReference type="InterPro" id="IPR037066">
    <property type="entry name" value="Plug_dom_sf"/>
</dbReference>
<dbReference type="SUPFAM" id="SSF56935">
    <property type="entry name" value="Porins"/>
    <property type="match status" value="1"/>
</dbReference>
<keyword evidence="3 8" id="KW-1134">Transmembrane beta strand</keyword>
<evidence type="ECO:0000259" key="10">
    <source>
        <dbReference type="Pfam" id="PF00593"/>
    </source>
</evidence>
<dbReference type="PROSITE" id="PS52016">
    <property type="entry name" value="TONB_DEPENDENT_REC_3"/>
    <property type="match status" value="1"/>
</dbReference>
<evidence type="ECO:0000256" key="7">
    <source>
        <dbReference type="ARBA" id="ARBA00023237"/>
    </source>
</evidence>
<dbReference type="Pfam" id="PF07715">
    <property type="entry name" value="Plug"/>
    <property type="match status" value="1"/>
</dbReference>
<evidence type="ECO:0000256" key="3">
    <source>
        <dbReference type="ARBA" id="ARBA00022452"/>
    </source>
</evidence>
<dbReference type="PANTHER" id="PTHR30069:SF37">
    <property type="entry name" value="FERRIC VIBRIOBACTIN RECEPTOR VIUA"/>
    <property type="match status" value="1"/>
</dbReference>
<dbReference type="PANTHER" id="PTHR30069">
    <property type="entry name" value="TONB-DEPENDENT OUTER MEMBRANE RECEPTOR"/>
    <property type="match status" value="1"/>
</dbReference>
<evidence type="ECO:0000256" key="4">
    <source>
        <dbReference type="ARBA" id="ARBA00022692"/>
    </source>
</evidence>
<dbReference type="InterPro" id="IPR036942">
    <property type="entry name" value="Beta-barrel_TonB_sf"/>
</dbReference>
<evidence type="ECO:0000313" key="13">
    <source>
        <dbReference type="Proteomes" id="UP000619118"/>
    </source>
</evidence>
<keyword evidence="13" id="KW-1185">Reference proteome</keyword>
<sequence>MYKFVRKILHRQIIYEGIAAMLKSNVFPYSALAVLCASSTVMAQESNSLDLSLQELMNVEVTSVSKQKQPLSNSPAAIYVITNDAIRHSGATSIPQALRDVPGLHVAQIDAQKWAVSSRGFNGRYNNKLLVMMDGRTLYSPAFSGVYWEVQDTLMADIERIEVIRGPSAALWGANAVNGVINIITKHSADTLGGYAELGAGDFEQGFVGARYGTKLADNASSRLYIKGNSRDSLEHNPQDLDSSLADAATSVDKNNDWHHLQLGGRVDIQLENDTSLTLSSDLYTSKMHQASNIASMDSPVYREFYSEEVETQGVNLLSRYTKALSATSEYSLQMYYDFADRNEQLYHLRTNTVDIDFQHQFIAAQDHNIVWGLGYRYISDDLDMMSILTSFEPDSTQTNLWSAFVSDEITILDDALWLTLASRFEHNDYTGFEIQPNIRLMWQVDTKNSVWTSIARAVRTPSRVENNLSVNALNIPPSDVSPPVKVFVEGSDDYQSEEIVSYEIGYRFVPANKWSFDTTFFYNAYDKLRSTSDGTTDFSAFPNYLSQYTVFENQYDGYNYGAELSSMWAVTDSLQLKLNYSYIQNEFGDILGQNTQAPQNMASTIIDWSMTENIDVNIVWRFVDSTELLSSNGTSFKTIDGYKGVDLGVAWAVTPELMLSAYGKNLFYSSHLEYEAESILLPYQVGPSYFVKASLSF</sequence>
<accession>A0ABQ2REG5</accession>
<dbReference type="InterPro" id="IPR039426">
    <property type="entry name" value="TonB-dep_rcpt-like"/>
</dbReference>
<dbReference type="CDD" id="cd01347">
    <property type="entry name" value="ligand_gated_channel"/>
    <property type="match status" value="1"/>
</dbReference>
<keyword evidence="12" id="KW-0675">Receptor</keyword>
<keyword evidence="6 8" id="KW-0472">Membrane</keyword>
<dbReference type="InterPro" id="IPR012910">
    <property type="entry name" value="Plug_dom"/>
</dbReference>
<evidence type="ECO:0000256" key="2">
    <source>
        <dbReference type="ARBA" id="ARBA00022448"/>
    </source>
</evidence>
<feature type="domain" description="TonB-dependent receptor plug" evidence="11">
    <location>
        <begin position="71"/>
        <end position="180"/>
    </location>
</feature>
<dbReference type="EMBL" id="BMQX01000017">
    <property type="protein sequence ID" value="GGQ23692.1"/>
    <property type="molecule type" value="Genomic_DNA"/>
</dbReference>
<gene>
    <name evidence="12" type="ORF">GCM10009411_24690</name>
</gene>
<reference evidence="13" key="1">
    <citation type="journal article" date="2019" name="Int. J. Syst. Evol. Microbiol.">
        <title>The Global Catalogue of Microorganisms (GCM) 10K type strain sequencing project: providing services to taxonomists for standard genome sequencing and annotation.</title>
        <authorList>
            <consortium name="The Broad Institute Genomics Platform"/>
            <consortium name="The Broad Institute Genome Sequencing Center for Infectious Disease"/>
            <person name="Wu L."/>
            <person name="Ma J."/>
        </authorList>
    </citation>
    <scope>NUCLEOTIDE SEQUENCE [LARGE SCALE GENOMIC DNA]</scope>
    <source>
        <strain evidence="13">JCM 32306</strain>
    </source>
</reference>
<dbReference type="Proteomes" id="UP000619118">
    <property type="component" value="Unassembled WGS sequence"/>
</dbReference>
<feature type="domain" description="TonB-dependent receptor-like beta-barrel" evidence="10">
    <location>
        <begin position="254"/>
        <end position="667"/>
    </location>
</feature>
<dbReference type="Gene3D" id="2.40.170.20">
    <property type="entry name" value="TonB-dependent receptor, beta-barrel domain"/>
    <property type="match status" value="1"/>
</dbReference>
<dbReference type="InterPro" id="IPR000531">
    <property type="entry name" value="Beta-barrel_TonB"/>
</dbReference>